<evidence type="ECO:0000313" key="2">
    <source>
        <dbReference type="Proteomes" id="UP000735302"/>
    </source>
</evidence>
<dbReference type="AlphaFoldDB" id="A0AAV4B7V7"/>
<keyword evidence="1" id="KW-0255">Endonuclease</keyword>
<accession>A0AAV4B7V7</accession>
<organism evidence="1 2">
    <name type="scientific">Plakobranchus ocellatus</name>
    <dbReference type="NCBI Taxonomy" id="259542"/>
    <lineage>
        <taxon>Eukaryota</taxon>
        <taxon>Metazoa</taxon>
        <taxon>Spiralia</taxon>
        <taxon>Lophotrochozoa</taxon>
        <taxon>Mollusca</taxon>
        <taxon>Gastropoda</taxon>
        <taxon>Heterobranchia</taxon>
        <taxon>Euthyneura</taxon>
        <taxon>Panpulmonata</taxon>
        <taxon>Sacoglossa</taxon>
        <taxon>Placobranchoidea</taxon>
        <taxon>Plakobranchidae</taxon>
        <taxon>Plakobranchus</taxon>
    </lineage>
</organism>
<dbReference type="PANTHER" id="PTHR47027">
    <property type="entry name" value="REVERSE TRANSCRIPTASE DOMAIN-CONTAINING PROTEIN"/>
    <property type="match status" value="1"/>
</dbReference>
<keyword evidence="2" id="KW-1185">Reference proteome</keyword>
<comment type="caution">
    <text evidence="1">The sequence shown here is derived from an EMBL/GenBank/DDBJ whole genome shotgun (WGS) entry which is preliminary data.</text>
</comment>
<gene>
    <name evidence="1" type="ORF">PoB_004212500</name>
</gene>
<dbReference type="GO" id="GO:0004519">
    <property type="term" value="F:endonuclease activity"/>
    <property type="evidence" value="ECO:0007669"/>
    <property type="project" value="UniProtKB-KW"/>
</dbReference>
<sequence>MAKKLMQDLVNIWKDKTITLQLKIKIMKTLVWTVMTYGAEGWTIKKTQEKKINSTEMWFYRRLLQISWRERRTDQSILEELNEERKLLNYIKKRKLTFFGHTCRSKCTPMKNILQGRMEGKRQRGRPRINYFDNIKSWTQMTTREIYDVILERDVWRQIVHETVRAANVLGNDAG</sequence>
<dbReference type="Proteomes" id="UP000735302">
    <property type="component" value="Unassembled WGS sequence"/>
</dbReference>
<keyword evidence="1" id="KW-0540">Nuclease</keyword>
<dbReference type="PANTHER" id="PTHR47027:SF8">
    <property type="entry name" value="RIBONUCLEASE H"/>
    <property type="match status" value="1"/>
</dbReference>
<reference evidence="1 2" key="1">
    <citation type="journal article" date="2021" name="Elife">
        <title>Chloroplast acquisition without the gene transfer in kleptoplastic sea slugs, Plakobranchus ocellatus.</title>
        <authorList>
            <person name="Maeda T."/>
            <person name="Takahashi S."/>
            <person name="Yoshida T."/>
            <person name="Shimamura S."/>
            <person name="Takaki Y."/>
            <person name="Nagai Y."/>
            <person name="Toyoda A."/>
            <person name="Suzuki Y."/>
            <person name="Arimoto A."/>
            <person name="Ishii H."/>
            <person name="Satoh N."/>
            <person name="Nishiyama T."/>
            <person name="Hasebe M."/>
            <person name="Maruyama T."/>
            <person name="Minagawa J."/>
            <person name="Obokata J."/>
            <person name="Shigenobu S."/>
        </authorList>
    </citation>
    <scope>NUCLEOTIDE SEQUENCE [LARGE SCALE GENOMIC DNA]</scope>
</reference>
<name>A0AAV4B7V7_9GAST</name>
<evidence type="ECO:0000313" key="1">
    <source>
        <dbReference type="EMBL" id="GFO15620.1"/>
    </source>
</evidence>
<dbReference type="EMBL" id="BLXT01004610">
    <property type="protein sequence ID" value="GFO15620.1"/>
    <property type="molecule type" value="Genomic_DNA"/>
</dbReference>
<protein>
    <submittedName>
        <fullName evidence="1">Endonuclease-reverse transcriptase</fullName>
    </submittedName>
</protein>
<proteinExistence type="predicted"/>
<keyword evidence="1" id="KW-0378">Hydrolase</keyword>